<dbReference type="Pfam" id="PF00133">
    <property type="entry name" value="tRNA-synt_1"/>
    <property type="match status" value="2"/>
</dbReference>
<dbReference type="GO" id="GO:0005739">
    <property type="term" value="C:mitochondrion"/>
    <property type="evidence" value="ECO:0007669"/>
    <property type="project" value="TreeGrafter"/>
</dbReference>
<feature type="domain" description="Methionyl/Valyl/Leucyl/Isoleucyl-tRNA synthetase anticodon-binding" evidence="13">
    <location>
        <begin position="972"/>
        <end position="1129"/>
    </location>
</feature>
<dbReference type="Gene3D" id="1.10.287.370">
    <property type="match status" value="1"/>
</dbReference>
<keyword evidence="6 10" id="KW-0067">ATP-binding</keyword>
<dbReference type="InterPro" id="IPR014729">
    <property type="entry name" value="Rossmann-like_a/b/a_fold"/>
</dbReference>
<dbReference type="InterPro" id="IPR002777">
    <property type="entry name" value="PFD_beta-like"/>
</dbReference>
<dbReference type="PROSITE" id="PS00178">
    <property type="entry name" value="AA_TRNA_LIGASE_I"/>
    <property type="match status" value="1"/>
</dbReference>
<dbReference type="SUPFAM" id="SSF47323">
    <property type="entry name" value="Anticodon-binding domain of a subclass of class I aminoacyl-tRNA synthetases"/>
    <property type="match status" value="1"/>
</dbReference>
<accession>A0A9P8SZQ0</accession>
<evidence type="ECO:0000259" key="13">
    <source>
        <dbReference type="Pfam" id="PF08264"/>
    </source>
</evidence>
<evidence type="ECO:0000256" key="5">
    <source>
        <dbReference type="ARBA" id="ARBA00022741"/>
    </source>
</evidence>
<keyword evidence="8 10" id="KW-0030">Aminoacyl-tRNA synthetase</keyword>
<dbReference type="GO" id="GO:0000049">
    <property type="term" value="F:tRNA binding"/>
    <property type="evidence" value="ECO:0007669"/>
    <property type="project" value="InterPro"/>
</dbReference>
<evidence type="ECO:0000313" key="15">
    <source>
        <dbReference type="Proteomes" id="UP000788993"/>
    </source>
</evidence>
<dbReference type="CDD" id="cd07960">
    <property type="entry name" value="Anticodon_Ia_Ile_BEm"/>
    <property type="match status" value="1"/>
</dbReference>
<reference evidence="14" key="2">
    <citation type="submission" date="2021-01" db="EMBL/GenBank/DDBJ databases">
        <authorList>
            <person name="Schikora-Tamarit M.A."/>
        </authorList>
    </citation>
    <scope>NUCLEOTIDE SEQUENCE</scope>
    <source>
        <strain evidence="14">NCAIM Y.01608</strain>
    </source>
</reference>
<keyword evidence="11" id="KW-0175">Coiled coil</keyword>
<dbReference type="HAMAP" id="MF_02002">
    <property type="entry name" value="Ile_tRNA_synth_type1"/>
    <property type="match status" value="1"/>
</dbReference>
<keyword evidence="15" id="KW-1185">Reference proteome</keyword>
<dbReference type="Gene3D" id="3.40.50.620">
    <property type="entry name" value="HUPs"/>
    <property type="match status" value="2"/>
</dbReference>
<keyword evidence="5 10" id="KW-0547">Nucleotide-binding</keyword>
<dbReference type="InterPro" id="IPR002300">
    <property type="entry name" value="aa-tRNA-synth_Ia"/>
</dbReference>
<evidence type="ECO:0000256" key="1">
    <source>
        <dbReference type="ARBA" id="ARBA00005594"/>
    </source>
</evidence>
<comment type="caution">
    <text evidence="14">The sequence shown here is derived from an EMBL/GenBank/DDBJ whole genome shotgun (WGS) entry which is preliminary data.</text>
</comment>
<dbReference type="GO" id="GO:0006457">
    <property type="term" value="P:protein folding"/>
    <property type="evidence" value="ECO:0007669"/>
    <property type="project" value="InterPro"/>
</dbReference>
<sequence>MRSGSAFSTTSPAHSTALKNVSERPWKMAWNESANRITIVTLAPYRSNANTTNTSTLARVPNACCAMSWYVLRDWLRVWIRPSSTAVYRVESAASVSMAVPMTQPASRNASGIDKMPSPITTLMELKTVCMGVLLREITISETSSLGGSSSGVCSSGGICGVTRGLLEAKLLIEFSPPTSSSEPLLLWIRNSDGELTGLTEEESIADIGEKILINQINLKKKYTSMLQRVFVRPKSSFSATVRLPQTKFPGRTDQHAVQTLLLPQVTTELYDWNNRREVKSIQELFILHDGPPYANGDLHIGHALNKILKDIIVRFELLSGKKVHFRPGWDCHGLPIELKALEQIAQHKKTRKKEIKRKLKTSPNPELEAELVALEARLKPLEIIELCKQHALSTQQSQSAQFQRMGIMGDFANPYKTLDKDFVVRQLRVFKRLFDNNLIKRQEKPVYWGCENATALAEGELEYNPQHHSTAIYVKFPLERPPEPFGPEPVYALIWTSTPWTLAANRAICVNENTTYTIVESKGDRLIVAQKLVNSLRTIDPQLREMGVQIPGSELLGCRYRNLLLVGSSQDTSLPILHGDHVTDSAGTGLVHTAPGHGQDDYFVCLKHNIQPYSPVNEHGKYTDELPDNDLQELVGLRVLGEGTQKMVAKLEQLQLCYHVDPNYTHSYPYDWRSKKPIIIRSTPQWFIDVSKIKAVTTELLQKNVQFFPPRGSNRLVSFINLRNEWCISRQRSWGVPIPVVYHKQTGEPLINDLVIERISQVIAAEDVESWFGESSMDKWIPSECNVNPDDYVRGTDTMDVWFDSGSSWTLVEQFLESTGLLSEAVARGYLADVYLEGSDQHRGWFQSSVLTKIGATAPGESAVLPYGKIITHGFTLDEKGDKMSKSLGNTIVPVDIVEGNKAKKVPGLGIDGLRLWVAQADYTSDVAVGPVILNRVADVVKKLRFTFRFLLGNIGDLEQKVEYARLDTMDRYILSRLASFEKKARQCYEAHNYSKIIKDMNQLVNVDLSSLYFDIRKDPLYTDFADSLKRRSTQTVFVEVLKVLTSVVAPIMPIMTQEAWNHSPELVTDGLRSSFMRGWYEVPQQYLDPELEAEMEQLLKLSHHIKAAIDKTLRSTEVMKMASETEIYVDVAPQTALGALVSKYEAQMTEYLMVSKFHLNTQRPKDVLLETTDGDISIAVTKTDLEKCPRCWRYAVEGPAELCKRCAETIESLNTKIVQLHSQIDEHGIVLATLKDVPPERKCYRMIGGSLVELVAGTAAKILEENLDGMKKSVATLTEELKKQQKEFLEWKEKNNIRIVKAN</sequence>
<dbReference type="Pfam" id="PF01920">
    <property type="entry name" value="Prefoldin_2"/>
    <property type="match status" value="1"/>
</dbReference>
<dbReference type="GO" id="GO:0004822">
    <property type="term" value="F:isoleucine-tRNA ligase activity"/>
    <property type="evidence" value="ECO:0007669"/>
    <property type="project" value="UniProtKB-EC"/>
</dbReference>
<dbReference type="Pfam" id="PF08264">
    <property type="entry name" value="Anticodon_1"/>
    <property type="match status" value="1"/>
</dbReference>
<dbReference type="NCBIfam" id="TIGR00392">
    <property type="entry name" value="ileS"/>
    <property type="match status" value="1"/>
</dbReference>
<gene>
    <name evidence="14" type="ORF">OGATHE_005796</name>
</gene>
<dbReference type="InterPro" id="IPR050081">
    <property type="entry name" value="Ile-tRNA_ligase"/>
</dbReference>
<evidence type="ECO:0000256" key="10">
    <source>
        <dbReference type="RuleBase" id="RU363035"/>
    </source>
</evidence>
<dbReference type="GO" id="GO:0005524">
    <property type="term" value="F:ATP binding"/>
    <property type="evidence" value="ECO:0007669"/>
    <property type="project" value="UniProtKB-KW"/>
</dbReference>
<dbReference type="Proteomes" id="UP000788993">
    <property type="component" value="Unassembled WGS sequence"/>
</dbReference>
<evidence type="ECO:0000259" key="12">
    <source>
        <dbReference type="Pfam" id="PF00133"/>
    </source>
</evidence>
<dbReference type="PANTHER" id="PTHR42765:SF1">
    <property type="entry name" value="ISOLEUCINE--TRNA LIGASE, MITOCHONDRIAL"/>
    <property type="match status" value="1"/>
</dbReference>
<evidence type="ECO:0000256" key="11">
    <source>
        <dbReference type="SAM" id="Coils"/>
    </source>
</evidence>
<comment type="similarity">
    <text evidence="1 10">Belongs to the class-I aminoacyl-tRNA synthetase family.</text>
</comment>
<evidence type="ECO:0000256" key="6">
    <source>
        <dbReference type="ARBA" id="ARBA00022840"/>
    </source>
</evidence>
<evidence type="ECO:0000256" key="4">
    <source>
        <dbReference type="ARBA" id="ARBA00022598"/>
    </source>
</evidence>
<reference evidence="14" key="1">
    <citation type="journal article" date="2021" name="Open Biol.">
        <title>Shared evolutionary footprints suggest mitochondrial oxidative damage underlies multiple complex I losses in fungi.</title>
        <authorList>
            <person name="Schikora-Tamarit M.A."/>
            <person name="Marcet-Houben M."/>
            <person name="Nosek J."/>
            <person name="Gabaldon T."/>
        </authorList>
    </citation>
    <scope>NUCLEOTIDE SEQUENCE</scope>
    <source>
        <strain evidence="14">NCAIM Y.01608</strain>
    </source>
</reference>
<dbReference type="InterPro" id="IPR009080">
    <property type="entry name" value="tRNAsynth_Ia_anticodon-bd"/>
</dbReference>
<name>A0A9P8SZQ0_9ASCO</name>
<feature type="coiled-coil region" evidence="11">
    <location>
        <begin position="1262"/>
        <end position="1296"/>
    </location>
</feature>
<dbReference type="InterPro" id="IPR013155">
    <property type="entry name" value="M/V/L/I-tRNA-synth_anticd-bd"/>
</dbReference>
<dbReference type="InterPro" id="IPR002301">
    <property type="entry name" value="Ile-tRNA-ligase"/>
</dbReference>
<dbReference type="InterPro" id="IPR009008">
    <property type="entry name" value="Val/Leu/Ile-tRNA-synth_edit"/>
</dbReference>
<dbReference type="GO" id="GO:0002161">
    <property type="term" value="F:aminoacyl-tRNA deacylase activity"/>
    <property type="evidence" value="ECO:0007669"/>
    <property type="project" value="InterPro"/>
</dbReference>
<dbReference type="GO" id="GO:0016272">
    <property type="term" value="C:prefoldin complex"/>
    <property type="evidence" value="ECO:0007669"/>
    <property type="project" value="InterPro"/>
</dbReference>
<dbReference type="EC" id="6.1.1.5" evidence="3"/>
<dbReference type="Gene3D" id="3.90.740.10">
    <property type="entry name" value="Valyl/Leucyl/Isoleucyl-tRNA synthetase, editing domain"/>
    <property type="match status" value="1"/>
</dbReference>
<organism evidence="14 15">
    <name type="scientific">Ogataea polymorpha</name>
    <dbReference type="NCBI Taxonomy" id="460523"/>
    <lineage>
        <taxon>Eukaryota</taxon>
        <taxon>Fungi</taxon>
        <taxon>Dikarya</taxon>
        <taxon>Ascomycota</taxon>
        <taxon>Saccharomycotina</taxon>
        <taxon>Pichiomycetes</taxon>
        <taxon>Pichiales</taxon>
        <taxon>Pichiaceae</taxon>
        <taxon>Ogataea</taxon>
    </lineage>
</organism>
<evidence type="ECO:0000256" key="2">
    <source>
        <dbReference type="ARBA" id="ARBA00008045"/>
    </source>
</evidence>
<dbReference type="InterPro" id="IPR023585">
    <property type="entry name" value="Ile-tRNA-ligase_type1"/>
</dbReference>
<dbReference type="EMBL" id="JAEUBD010001504">
    <property type="protein sequence ID" value="KAH3659751.1"/>
    <property type="molecule type" value="Genomic_DNA"/>
</dbReference>
<dbReference type="InterPro" id="IPR001412">
    <property type="entry name" value="aa-tRNA-synth_I_CS"/>
</dbReference>
<evidence type="ECO:0000256" key="7">
    <source>
        <dbReference type="ARBA" id="ARBA00022917"/>
    </source>
</evidence>
<evidence type="ECO:0000256" key="3">
    <source>
        <dbReference type="ARBA" id="ARBA00013165"/>
    </source>
</evidence>
<dbReference type="InterPro" id="IPR033708">
    <property type="entry name" value="Anticodon_Ile_BEm"/>
</dbReference>
<evidence type="ECO:0000256" key="8">
    <source>
        <dbReference type="ARBA" id="ARBA00023146"/>
    </source>
</evidence>
<dbReference type="Gene3D" id="1.10.730.20">
    <property type="match status" value="1"/>
</dbReference>
<dbReference type="SUPFAM" id="SSF46579">
    <property type="entry name" value="Prefoldin"/>
    <property type="match status" value="1"/>
</dbReference>
<dbReference type="GO" id="GO:0032543">
    <property type="term" value="P:mitochondrial translation"/>
    <property type="evidence" value="ECO:0007669"/>
    <property type="project" value="TreeGrafter"/>
</dbReference>
<evidence type="ECO:0000313" key="14">
    <source>
        <dbReference type="EMBL" id="KAH3659751.1"/>
    </source>
</evidence>
<dbReference type="CDD" id="cd23163">
    <property type="entry name" value="Prefoldin_2"/>
    <property type="match status" value="1"/>
</dbReference>
<keyword evidence="7 10" id="KW-0648">Protein biosynthesis</keyword>
<feature type="domain" description="Aminoacyl-tRNA synthetase class Ia" evidence="12">
    <location>
        <begin position="383"/>
        <end position="929"/>
    </location>
</feature>
<dbReference type="GO" id="GO:0006428">
    <property type="term" value="P:isoleucyl-tRNA aminoacylation"/>
    <property type="evidence" value="ECO:0007669"/>
    <property type="project" value="InterPro"/>
</dbReference>
<protein>
    <recommendedName>
        <fullName evidence="3">isoleucine--tRNA ligase</fullName>
        <ecNumber evidence="3">6.1.1.5</ecNumber>
    </recommendedName>
    <alternativeName>
        <fullName evidence="9">Isoleucyl-tRNA synthetase</fullName>
    </alternativeName>
</protein>
<dbReference type="GO" id="GO:0051082">
    <property type="term" value="F:unfolded protein binding"/>
    <property type="evidence" value="ECO:0007669"/>
    <property type="project" value="InterPro"/>
</dbReference>
<proteinExistence type="inferred from homology"/>
<dbReference type="SUPFAM" id="SSF50677">
    <property type="entry name" value="ValRS/IleRS/LeuRS editing domain"/>
    <property type="match status" value="1"/>
</dbReference>
<evidence type="ECO:0000256" key="9">
    <source>
        <dbReference type="ARBA" id="ARBA00032665"/>
    </source>
</evidence>
<dbReference type="SUPFAM" id="SSF52374">
    <property type="entry name" value="Nucleotidylyl transferase"/>
    <property type="match status" value="1"/>
</dbReference>
<dbReference type="PANTHER" id="PTHR42765">
    <property type="entry name" value="SOLEUCYL-TRNA SYNTHETASE"/>
    <property type="match status" value="1"/>
</dbReference>
<feature type="domain" description="Aminoacyl-tRNA synthetase class Ia" evidence="12">
    <location>
        <begin position="276"/>
        <end position="355"/>
    </location>
</feature>
<keyword evidence="4 10" id="KW-0436">Ligase</keyword>
<dbReference type="InterPro" id="IPR009053">
    <property type="entry name" value="Prefoldin"/>
</dbReference>
<comment type="similarity">
    <text evidence="2">Belongs to the prefoldin subunit beta family.</text>
</comment>
<dbReference type="PRINTS" id="PR00984">
    <property type="entry name" value="TRNASYNTHILE"/>
</dbReference>